<name>A0A1H5XIB8_XYLRU</name>
<dbReference type="GO" id="GO:0006013">
    <property type="term" value="P:mannose metabolic process"/>
    <property type="evidence" value="ECO:0007669"/>
    <property type="project" value="InterPro"/>
</dbReference>
<dbReference type="InterPro" id="IPR015341">
    <property type="entry name" value="Glyco_hydro_38_cen"/>
</dbReference>
<sequence>MIKKVTTIAISCLVSMNVVAQEKKAYMVADAHLDTQWNWDVQATIRDHIRNTLNQNLALFRQYSNYVFNFEGAVKYAWMKEYYPLEYQELKKYIVQGRWHIAGSSWDANETIISSPESMLRNFMLGQNFYRKEFGTEGTDVFLPDCFGFPYTLPTLAAHCGLIGFSSQKLMWRTKPFYEGNKRYPFTIGLWQGIDGSRIMMVHGFDYGHIYNDENISHSNDLMREINESSLGMAYRYYGTGDIGGSPTISSVRSIEKGLKGEGSIKIISSTSDQIYKDFLPYEKHPELPVFDGELPMDVHGNACYTSQAAMKLYNRQNENLGGAAERAAVMADWLGKTKYPVSQMTETWQRVIWHQFHDDVTGTSIPRAYEFSWNDELLALKKFSDVMTHSVGDIVQLMDTRVDGKPVVVYNSEAFPVNSLAEVELADDNNYQVVDANGQKVTSQVVQRNGKHFLLFNARVPSMGFAVYGVKTTGKWKNISKQGQTIENSRYKLSVDEYGDITSLFDKKANREMVVSGKSLRLVVFDDCLSKIWPAWEIQKATLDKAPVPVHDGVEISMESGPLRQTLIIKKKYGESEITQRIHLYEGGKAERIDFENEVDWRSLNALLKAEFPLNISNPEATYDIGLGNVKRGNNCDNLFEVYAHQWTDLTDRSGQYGITILNDSRYGWDKPNDNTMRLSLLYSPKVERNYAYQAEQDFGHHVFTYSLIGHQDKLYPSVAVRQGLELNNPLKVFNATKHTGSLGKSFSFVASDNNDVMVRALKRADESDEYVVRVYETSGSTEQLAKITFAAEIAEAVEADGTEKTIGQASFLGRSLNISIKPYSVKTYKVRLKKAIQSNTQFATSNIKLNFDRMCATFNEFRTAANFSDGYSFAAELWPSSGLIVDGINFCFGEKEGKNGLSCKGDTLLLPANQTYTHLYLLAASDKDDREGTFTVGKSLQTVSIPYYSGFIGQWGHDGQTRGFIKDAEVAWVGSHRHSPSADEPYEFTYMYKVKLYIPKGARQVILPRDRHIVLFAATLANDTEYATPAAPFFKTAIIGGATAQGEAEEEKVSLLKNAKIMAVSGEINKDEQAANLIDGRSDTKWCDAQSAPNYVVFDLGEPITVSRWRLLNGGCEMAAYITRTCLLQGRNSDTEEWQTLDMIDNNRNDLVDRRFPSATVRYVRLFVVSPTQGQMPAARIYELELF</sequence>
<dbReference type="GO" id="GO:0030246">
    <property type="term" value="F:carbohydrate binding"/>
    <property type="evidence" value="ECO:0007669"/>
    <property type="project" value="InterPro"/>
</dbReference>
<dbReference type="Pfam" id="PF00754">
    <property type="entry name" value="F5_F8_type_C"/>
    <property type="match status" value="1"/>
</dbReference>
<dbReference type="SUPFAM" id="SSF49785">
    <property type="entry name" value="Galactose-binding domain-like"/>
    <property type="match status" value="1"/>
</dbReference>
<protein>
    <submittedName>
        <fullName evidence="7">Alpha-mannosidase</fullName>
    </submittedName>
</protein>
<dbReference type="Gene3D" id="2.60.40.2220">
    <property type="match status" value="1"/>
</dbReference>
<dbReference type="InterPro" id="IPR008979">
    <property type="entry name" value="Galactose-bd-like_sf"/>
</dbReference>
<dbReference type="SUPFAM" id="SSF88688">
    <property type="entry name" value="Families 57/38 glycoside transferase middle domain"/>
    <property type="match status" value="1"/>
</dbReference>
<dbReference type="InterPro" id="IPR027291">
    <property type="entry name" value="Glyco_hydro_38_N_sf"/>
</dbReference>
<dbReference type="InterPro" id="IPR000602">
    <property type="entry name" value="Glyco_hydro_38_N"/>
</dbReference>
<dbReference type="Pfam" id="PF01074">
    <property type="entry name" value="Glyco_hydro_38N"/>
    <property type="match status" value="1"/>
</dbReference>
<dbReference type="RefSeq" id="WP_103916255.1">
    <property type="nucleotide sequence ID" value="NZ_FNUV01000009.1"/>
</dbReference>
<dbReference type="InterPro" id="IPR011330">
    <property type="entry name" value="Glyco_hydro/deAcase_b/a-brl"/>
</dbReference>
<dbReference type="GO" id="GO:0046872">
    <property type="term" value="F:metal ion binding"/>
    <property type="evidence" value="ECO:0007669"/>
    <property type="project" value="UniProtKB-KW"/>
</dbReference>
<feature type="signal peptide" evidence="5">
    <location>
        <begin position="1"/>
        <end position="20"/>
    </location>
</feature>
<dbReference type="InterPro" id="IPR037094">
    <property type="entry name" value="Glyco_hydro_38_cen_sf"/>
</dbReference>
<dbReference type="Gene3D" id="2.60.120.260">
    <property type="entry name" value="Galactose-binding domain-like"/>
    <property type="match status" value="1"/>
</dbReference>
<feature type="chain" id="PRO_5009289468" evidence="5">
    <location>
        <begin position="21"/>
        <end position="1189"/>
    </location>
</feature>
<dbReference type="SUPFAM" id="SSF74650">
    <property type="entry name" value="Galactose mutarotase-like"/>
    <property type="match status" value="1"/>
</dbReference>
<feature type="domain" description="F5/8 type C" evidence="6">
    <location>
        <begin position="1050"/>
        <end position="1189"/>
    </location>
</feature>
<evidence type="ECO:0000256" key="5">
    <source>
        <dbReference type="SAM" id="SignalP"/>
    </source>
</evidence>
<dbReference type="Pfam" id="PF07748">
    <property type="entry name" value="Glyco_hydro_38C"/>
    <property type="match status" value="1"/>
</dbReference>
<evidence type="ECO:0000256" key="3">
    <source>
        <dbReference type="ARBA" id="ARBA00022801"/>
    </source>
</evidence>
<dbReference type="InterPro" id="IPR000421">
    <property type="entry name" value="FA58C"/>
</dbReference>
<dbReference type="Pfam" id="PF09261">
    <property type="entry name" value="Alpha-mann_mid"/>
    <property type="match status" value="1"/>
</dbReference>
<organism evidence="7 8">
    <name type="scientific">Xylanibacter ruminicola</name>
    <name type="common">Prevotella ruminicola</name>
    <dbReference type="NCBI Taxonomy" id="839"/>
    <lineage>
        <taxon>Bacteria</taxon>
        <taxon>Pseudomonadati</taxon>
        <taxon>Bacteroidota</taxon>
        <taxon>Bacteroidia</taxon>
        <taxon>Bacteroidales</taxon>
        <taxon>Prevotellaceae</taxon>
        <taxon>Xylanibacter</taxon>
    </lineage>
</organism>
<dbReference type="SUPFAM" id="SSF88713">
    <property type="entry name" value="Glycoside hydrolase/deacetylase"/>
    <property type="match status" value="1"/>
</dbReference>
<dbReference type="InterPro" id="IPR028995">
    <property type="entry name" value="Glyco_hydro_57/38_cen_sf"/>
</dbReference>
<dbReference type="InterPro" id="IPR011013">
    <property type="entry name" value="Gal_mutarotase_sf_dom"/>
</dbReference>
<accession>A0A1H5XIB8</accession>
<reference evidence="7 8" key="1">
    <citation type="submission" date="2016-10" db="EMBL/GenBank/DDBJ databases">
        <authorList>
            <person name="de Groot N.N."/>
        </authorList>
    </citation>
    <scope>NUCLEOTIDE SEQUENCE [LARGE SCALE GENOMIC DNA]</scope>
    <source>
        <strain evidence="7 8">AR32</strain>
    </source>
</reference>
<dbReference type="Proteomes" id="UP000236735">
    <property type="component" value="Unassembled WGS sequence"/>
</dbReference>
<evidence type="ECO:0000256" key="2">
    <source>
        <dbReference type="ARBA" id="ARBA00022723"/>
    </source>
</evidence>
<dbReference type="AlphaFoldDB" id="A0A1H5XIB8"/>
<dbReference type="CDD" id="cd10789">
    <property type="entry name" value="GH38N_AMII_ER_cytosolic"/>
    <property type="match status" value="1"/>
</dbReference>
<keyword evidence="3" id="KW-0378">Hydrolase</keyword>
<dbReference type="InterPro" id="IPR011682">
    <property type="entry name" value="Glyco_hydro_38_C"/>
</dbReference>
<keyword evidence="2" id="KW-0479">Metal-binding</keyword>
<evidence type="ECO:0000256" key="1">
    <source>
        <dbReference type="ARBA" id="ARBA00009792"/>
    </source>
</evidence>
<dbReference type="Gene3D" id="2.70.98.30">
    <property type="entry name" value="Golgi alpha-mannosidase II, domain 4"/>
    <property type="match status" value="1"/>
</dbReference>
<evidence type="ECO:0000313" key="8">
    <source>
        <dbReference type="Proteomes" id="UP000236735"/>
    </source>
</evidence>
<dbReference type="PROSITE" id="PS50022">
    <property type="entry name" value="FA58C_3"/>
    <property type="match status" value="1"/>
</dbReference>
<proteinExistence type="inferred from homology"/>
<evidence type="ECO:0000256" key="4">
    <source>
        <dbReference type="ARBA" id="ARBA00023295"/>
    </source>
</evidence>
<dbReference type="EMBL" id="FNUV01000009">
    <property type="protein sequence ID" value="SEG11205.1"/>
    <property type="molecule type" value="Genomic_DNA"/>
</dbReference>
<dbReference type="SMART" id="SM00872">
    <property type="entry name" value="Alpha-mann_mid"/>
    <property type="match status" value="1"/>
</dbReference>
<evidence type="ECO:0000259" key="6">
    <source>
        <dbReference type="PROSITE" id="PS50022"/>
    </source>
</evidence>
<dbReference type="GO" id="GO:0009313">
    <property type="term" value="P:oligosaccharide catabolic process"/>
    <property type="evidence" value="ECO:0007669"/>
    <property type="project" value="TreeGrafter"/>
</dbReference>
<keyword evidence="4" id="KW-0326">Glycosidase</keyword>
<dbReference type="GO" id="GO:0004559">
    <property type="term" value="F:alpha-mannosidase activity"/>
    <property type="evidence" value="ECO:0007669"/>
    <property type="project" value="InterPro"/>
</dbReference>
<evidence type="ECO:0000313" key="7">
    <source>
        <dbReference type="EMBL" id="SEG11205.1"/>
    </source>
</evidence>
<dbReference type="Gene3D" id="1.20.1270.50">
    <property type="entry name" value="Glycoside hydrolase family 38, central domain"/>
    <property type="match status" value="1"/>
</dbReference>
<dbReference type="Pfam" id="PF17677">
    <property type="entry name" value="Glyco_hydro38C2"/>
    <property type="match status" value="1"/>
</dbReference>
<comment type="similarity">
    <text evidence="1">Belongs to the glycosyl hydrolase 38 family.</text>
</comment>
<keyword evidence="5" id="KW-0732">Signal</keyword>
<dbReference type="Gene3D" id="3.20.110.10">
    <property type="entry name" value="Glycoside hydrolase 38, N terminal domain"/>
    <property type="match status" value="1"/>
</dbReference>
<dbReference type="PANTHER" id="PTHR46017:SF1">
    <property type="entry name" value="ALPHA-MANNOSIDASE 2C1"/>
    <property type="match status" value="1"/>
</dbReference>
<dbReference type="PANTHER" id="PTHR46017">
    <property type="entry name" value="ALPHA-MANNOSIDASE 2C1"/>
    <property type="match status" value="1"/>
</dbReference>
<gene>
    <name evidence="7" type="ORF">SAMN05216354_2817</name>
</gene>
<dbReference type="InterPro" id="IPR041147">
    <property type="entry name" value="GH38_C"/>
</dbReference>